<comment type="caution">
    <text evidence="1">The sequence shown here is derived from an EMBL/GenBank/DDBJ whole genome shotgun (WGS) entry which is preliminary data.</text>
</comment>
<protein>
    <submittedName>
        <fullName evidence="1">Uncharacterized protein</fullName>
    </submittedName>
</protein>
<gene>
    <name evidence="1" type="ORF">SDC9_81398</name>
</gene>
<dbReference type="EMBL" id="VSSQ01007086">
    <property type="protein sequence ID" value="MPM34811.1"/>
    <property type="molecule type" value="Genomic_DNA"/>
</dbReference>
<organism evidence="1">
    <name type="scientific">bioreactor metagenome</name>
    <dbReference type="NCBI Taxonomy" id="1076179"/>
    <lineage>
        <taxon>unclassified sequences</taxon>
        <taxon>metagenomes</taxon>
        <taxon>ecological metagenomes</taxon>
    </lineage>
</organism>
<evidence type="ECO:0000313" key="1">
    <source>
        <dbReference type="EMBL" id="MPM34811.1"/>
    </source>
</evidence>
<dbReference type="AlphaFoldDB" id="A0A644Z492"/>
<name>A0A644Z492_9ZZZZ</name>
<accession>A0A644Z492</accession>
<proteinExistence type="predicted"/>
<sequence>MTTKEKATLLGQAGKLYTLGRKVEKCRDKLRRLVEKKVPYDSPLMKAALDEFDAADSEWKRLEQEHLQYRAKFGIIKDKL</sequence>
<reference evidence="1" key="1">
    <citation type="submission" date="2019-08" db="EMBL/GenBank/DDBJ databases">
        <authorList>
            <person name="Kucharzyk K."/>
            <person name="Murdoch R.W."/>
            <person name="Higgins S."/>
            <person name="Loffler F."/>
        </authorList>
    </citation>
    <scope>NUCLEOTIDE SEQUENCE</scope>
</reference>